<dbReference type="InterPro" id="IPR010987">
    <property type="entry name" value="Glutathione-S-Trfase_C-like"/>
</dbReference>
<dbReference type="SFLD" id="SFLDS00019">
    <property type="entry name" value="Glutathione_Transferase_(cytos"/>
    <property type="match status" value="1"/>
</dbReference>
<sequence length="232" mass="26363">MTTPIDLYYWPTPNGFKISIYLEEVGAPYKVHYVNIGKGDQFKPEFLEISPNNRMPAIVDSEGPGGKPISVFESGAILQYLGRKFRKFYPENERERVAVEEWLFWQMGGLGPMAGQAHHFRNYAPEKIEYGINRYTNEVNRLYGVMDKRLSEVEYLGGDYSIADMACVGWIKSHEAQGQNLNDFPHLKRWFEALMARPAVQAGLAVGKDESAKMNLADDKDAQSVLFGQKAR</sequence>
<feature type="domain" description="GST C-terminal" evidence="3">
    <location>
        <begin position="92"/>
        <end position="216"/>
    </location>
</feature>
<dbReference type="PANTHER" id="PTHR44051:SF19">
    <property type="entry name" value="DISULFIDE-BOND OXIDOREDUCTASE YFCG"/>
    <property type="match status" value="1"/>
</dbReference>
<evidence type="ECO:0000259" key="2">
    <source>
        <dbReference type="PROSITE" id="PS50404"/>
    </source>
</evidence>
<evidence type="ECO:0000313" key="4">
    <source>
        <dbReference type="EMBL" id="TCT40950.1"/>
    </source>
</evidence>
<dbReference type="PROSITE" id="PS50404">
    <property type="entry name" value="GST_NTER"/>
    <property type="match status" value="1"/>
</dbReference>
<dbReference type="PROSITE" id="PS50405">
    <property type="entry name" value="GST_CTER"/>
    <property type="match status" value="1"/>
</dbReference>
<dbReference type="OrthoDB" id="9803562at2"/>
<gene>
    <name evidence="4" type="ORF">EDC90_100890</name>
</gene>
<dbReference type="InterPro" id="IPR004046">
    <property type="entry name" value="GST_C"/>
</dbReference>
<organism evidence="4 5">
    <name type="scientific">Martelella mediterranea</name>
    <dbReference type="NCBI Taxonomy" id="293089"/>
    <lineage>
        <taxon>Bacteria</taxon>
        <taxon>Pseudomonadati</taxon>
        <taxon>Pseudomonadota</taxon>
        <taxon>Alphaproteobacteria</taxon>
        <taxon>Hyphomicrobiales</taxon>
        <taxon>Aurantimonadaceae</taxon>
        <taxon>Martelella</taxon>
    </lineage>
</organism>
<dbReference type="Pfam" id="PF02798">
    <property type="entry name" value="GST_N"/>
    <property type="match status" value="1"/>
</dbReference>
<feature type="domain" description="GST N-terminal" evidence="2">
    <location>
        <begin position="2"/>
        <end position="89"/>
    </location>
</feature>
<protein>
    <submittedName>
        <fullName evidence="4">GST-like protein</fullName>
    </submittedName>
</protein>
<comment type="caution">
    <text evidence="4">The sequence shown here is derived from an EMBL/GenBank/DDBJ whole genome shotgun (WGS) entry which is preliminary data.</text>
</comment>
<evidence type="ECO:0000256" key="1">
    <source>
        <dbReference type="RuleBase" id="RU003494"/>
    </source>
</evidence>
<dbReference type="Gene3D" id="1.20.1050.10">
    <property type="match status" value="1"/>
</dbReference>
<keyword evidence="5" id="KW-1185">Reference proteome</keyword>
<comment type="similarity">
    <text evidence="1">Belongs to the GST superfamily.</text>
</comment>
<dbReference type="InterPro" id="IPR004045">
    <property type="entry name" value="Glutathione_S-Trfase_N"/>
</dbReference>
<dbReference type="PANTHER" id="PTHR44051">
    <property type="entry name" value="GLUTATHIONE S-TRANSFERASE-RELATED"/>
    <property type="match status" value="1"/>
</dbReference>
<dbReference type="SFLD" id="SFLDG01151">
    <property type="entry name" value="Main.2:_Nu-like"/>
    <property type="match status" value="1"/>
</dbReference>
<dbReference type="InterPro" id="IPR036282">
    <property type="entry name" value="Glutathione-S-Trfase_C_sf"/>
</dbReference>
<proteinExistence type="inferred from homology"/>
<name>A0A4R3NZC4_9HYPH</name>
<dbReference type="Pfam" id="PF00043">
    <property type="entry name" value="GST_C"/>
    <property type="match status" value="1"/>
</dbReference>
<dbReference type="SFLD" id="SFLDG00358">
    <property type="entry name" value="Main_(cytGST)"/>
    <property type="match status" value="1"/>
</dbReference>
<dbReference type="SUPFAM" id="SSF52833">
    <property type="entry name" value="Thioredoxin-like"/>
    <property type="match status" value="1"/>
</dbReference>
<accession>A0A4R3NZC4</accession>
<dbReference type="InterPro" id="IPR040079">
    <property type="entry name" value="Glutathione_S-Trfase"/>
</dbReference>
<evidence type="ECO:0000259" key="3">
    <source>
        <dbReference type="PROSITE" id="PS50405"/>
    </source>
</evidence>
<dbReference type="CDD" id="cd03048">
    <property type="entry name" value="GST_N_Ure2p_like"/>
    <property type="match status" value="1"/>
</dbReference>
<reference evidence="4 5" key="1">
    <citation type="submission" date="2019-03" db="EMBL/GenBank/DDBJ databases">
        <title>Freshwater and sediment microbial communities from various areas in North America, analyzing microbe dynamics in response to fracking.</title>
        <authorList>
            <person name="Lamendella R."/>
        </authorList>
    </citation>
    <scope>NUCLEOTIDE SEQUENCE [LARGE SCALE GENOMIC DNA]</scope>
    <source>
        <strain evidence="4 5">175.2</strain>
    </source>
</reference>
<dbReference type="CDD" id="cd10291">
    <property type="entry name" value="GST_C_YfcG_like"/>
    <property type="match status" value="1"/>
</dbReference>
<dbReference type="Proteomes" id="UP000295097">
    <property type="component" value="Unassembled WGS sequence"/>
</dbReference>
<dbReference type="AlphaFoldDB" id="A0A4R3NZC4"/>
<dbReference type="SUPFAM" id="SSF47616">
    <property type="entry name" value="GST C-terminal domain-like"/>
    <property type="match status" value="1"/>
</dbReference>
<dbReference type="InterPro" id="IPR036249">
    <property type="entry name" value="Thioredoxin-like_sf"/>
</dbReference>
<dbReference type="RefSeq" id="WP_132310187.1">
    <property type="nucleotide sequence ID" value="NZ_SMAR01000008.1"/>
</dbReference>
<dbReference type="Gene3D" id="3.40.30.10">
    <property type="entry name" value="Glutaredoxin"/>
    <property type="match status" value="1"/>
</dbReference>
<dbReference type="EMBL" id="SMAR01000008">
    <property type="protein sequence ID" value="TCT40950.1"/>
    <property type="molecule type" value="Genomic_DNA"/>
</dbReference>
<evidence type="ECO:0000313" key="5">
    <source>
        <dbReference type="Proteomes" id="UP000295097"/>
    </source>
</evidence>